<dbReference type="RefSeq" id="WP_071974297.1">
    <property type="nucleotide sequence ID" value="NZ_CP018080.1"/>
</dbReference>
<dbReference type="Proteomes" id="UP000181897">
    <property type="component" value="Plasmid unnamed4"/>
</dbReference>
<name>A0A1J0WNV1_9RHOB</name>
<geneLocation type="plasmid" evidence="1 2">
    <name>unnamed4</name>
</geneLocation>
<dbReference type="SUPFAM" id="SSF63829">
    <property type="entry name" value="Calcium-dependent phosphotriesterase"/>
    <property type="match status" value="1"/>
</dbReference>
<dbReference type="OrthoDB" id="8872498at2"/>
<evidence type="ECO:0008006" key="3">
    <source>
        <dbReference type="Google" id="ProtNLM"/>
    </source>
</evidence>
<dbReference type="EMBL" id="CP018080">
    <property type="protein sequence ID" value="APE45986.1"/>
    <property type="molecule type" value="Genomic_DNA"/>
</dbReference>
<protein>
    <recommendedName>
        <fullName evidence="3">Strictosidine synthase</fullName>
    </recommendedName>
</protein>
<evidence type="ECO:0000313" key="2">
    <source>
        <dbReference type="Proteomes" id="UP000181897"/>
    </source>
</evidence>
<keyword evidence="1" id="KW-0614">Plasmid</keyword>
<dbReference type="InterPro" id="IPR011042">
    <property type="entry name" value="6-blade_b-propeller_TolB-like"/>
</dbReference>
<gene>
    <name evidence="1" type="ORF">BOO69_20745</name>
</gene>
<reference evidence="1 2" key="1">
    <citation type="submission" date="2016-11" db="EMBL/GenBank/DDBJ databases">
        <title>Complete genome sequence of Sulfitobacter sp. AM1-D1, a toxic bacteria associated with marine dinoflagellate Alexandrium minutum in East China Sea.</title>
        <authorList>
            <person name="Yang Q."/>
            <person name="Zhang X."/>
            <person name="Tian X."/>
        </authorList>
    </citation>
    <scope>NUCLEOTIDE SEQUENCE [LARGE SCALE GENOMIC DNA]</scope>
    <source>
        <strain evidence="1 2">AM1-D1</strain>
        <plasmid evidence="1 2">unnamed4</plasmid>
    </source>
</reference>
<sequence length="356" mass="37845">MIAFLKRRLDHIRGSGEAAVTVPSLDGALRPNQLLDRAEAVREVRAPDVLAVAGERVLYAAGPAVHALDGTEVHRFDSDVSALAAGPEEVLAVGLNDGGVRIVGGPHAGGVPGGPYPCPTALLFDGAGTLWIANGSQDRAPDHWKHDLMSRGASGSVWRVDLAGGKAERVMDALAWPFGLGLSPQGLILTEAWRHRVSLRCPDGSVTYPLADLPGYPARIAPSGDGGWWLAVFAPRNQLTEFILREPAFRARMMAEIDPAFWAAPALEATDSFMRPLQGGAQKHLGVVKPWAPTQSYGLVIRLDEKLHPLFSQHSRADGRRHGITSVVEAGGRVYAASKGGDVILALDMTKGRAGV</sequence>
<organism evidence="1 2">
    <name type="scientific">Sulfitobacter alexandrii</name>
    <dbReference type="NCBI Taxonomy" id="1917485"/>
    <lineage>
        <taxon>Bacteria</taxon>
        <taxon>Pseudomonadati</taxon>
        <taxon>Pseudomonadota</taxon>
        <taxon>Alphaproteobacteria</taxon>
        <taxon>Rhodobacterales</taxon>
        <taxon>Roseobacteraceae</taxon>
        <taxon>Sulfitobacter</taxon>
    </lineage>
</organism>
<dbReference type="AlphaFoldDB" id="A0A1J0WNV1"/>
<dbReference type="KEGG" id="suam:BOO69_20745"/>
<proteinExistence type="predicted"/>
<keyword evidence="2" id="KW-1185">Reference proteome</keyword>
<dbReference type="Gene3D" id="2.120.10.30">
    <property type="entry name" value="TolB, C-terminal domain"/>
    <property type="match status" value="1"/>
</dbReference>
<evidence type="ECO:0000313" key="1">
    <source>
        <dbReference type="EMBL" id="APE45986.1"/>
    </source>
</evidence>
<accession>A0A1J0WNV1</accession>